<dbReference type="SUPFAM" id="SSF53448">
    <property type="entry name" value="Nucleotide-diphospho-sugar transferases"/>
    <property type="match status" value="1"/>
</dbReference>
<comment type="subcellular location">
    <subcellularLocation>
        <location evidence="1">Cell membrane</location>
    </subcellularLocation>
</comment>
<dbReference type="CDD" id="cd02522">
    <property type="entry name" value="GT_2_like_a"/>
    <property type="match status" value="1"/>
</dbReference>
<gene>
    <name evidence="7" type="ORF">GO608_04925</name>
</gene>
<dbReference type="PANTHER" id="PTHR43646">
    <property type="entry name" value="GLYCOSYLTRANSFERASE"/>
    <property type="match status" value="1"/>
</dbReference>
<evidence type="ECO:0000256" key="4">
    <source>
        <dbReference type="ARBA" id="ARBA00022679"/>
    </source>
</evidence>
<dbReference type="EMBL" id="WTVH01000006">
    <property type="protein sequence ID" value="NMF92670.1"/>
    <property type="molecule type" value="Genomic_DNA"/>
</dbReference>
<comment type="caution">
    <text evidence="7">The sequence shown here is derived from an EMBL/GenBank/DDBJ whole genome shotgun (WGS) entry which is preliminary data.</text>
</comment>
<dbReference type="NCBIfam" id="TIGR04283">
    <property type="entry name" value="glyco_like_mftF"/>
    <property type="match status" value="1"/>
</dbReference>
<protein>
    <submittedName>
        <fullName evidence="7">Glycosyltransferase</fullName>
    </submittedName>
</protein>
<dbReference type="InterPro" id="IPR026461">
    <property type="entry name" value="Trfase_2_rSAM/seldom_assoc"/>
</dbReference>
<dbReference type="Gene3D" id="3.90.550.10">
    <property type="entry name" value="Spore Coat Polysaccharide Biosynthesis Protein SpsA, Chain A"/>
    <property type="match status" value="1"/>
</dbReference>
<feature type="domain" description="Glycosyltransferase 2-like" evidence="6">
    <location>
        <begin position="19"/>
        <end position="133"/>
    </location>
</feature>
<sequence>MEKPVPAPLSRLHRTMKLSIVIPVLNEAGNLPGLLARLAPLRARGTEIIVVDGGSSDGSAGIAERAGVVVIRSPAGRALQMNAGAARATGDALLFLHADTTLPPSADRIVAAALHGSCAWGRFDVHIDGRSPMLPLVAAMMNLRSRLTGIATGDQAIFVTRAAFETVGSFAPLPLMEDIEFSRRLKALSPPACLRQRVHTSGRRWETRGVWRTILLMWRLRWAWWRGVPAEQLAERYR</sequence>
<organism evidence="7 8">
    <name type="scientific">Aromatoleum buckelii</name>
    <dbReference type="NCBI Taxonomy" id="200254"/>
    <lineage>
        <taxon>Bacteria</taxon>
        <taxon>Pseudomonadati</taxon>
        <taxon>Pseudomonadota</taxon>
        <taxon>Betaproteobacteria</taxon>
        <taxon>Rhodocyclales</taxon>
        <taxon>Rhodocyclaceae</taxon>
        <taxon>Aromatoleum</taxon>
    </lineage>
</organism>
<name>A0ABX1N105_9RHOO</name>
<keyword evidence="4" id="KW-0808">Transferase</keyword>
<evidence type="ECO:0000256" key="2">
    <source>
        <dbReference type="ARBA" id="ARBA00022475"/>
    </source>
</evidence>
<keyword evidence="5" id="KW-0472">Membrane</keyword>
<evidence type="ECO:0000256" key="5">
    <source>
        <dbReference type="ARBA" id="ARBA00023136"/>
    </source>
</evidence>
<evidence type="ECO:0000313" key="8">
    <source>
        <dbReference type="Proteomes" id="UP000601990"/>
    </source>
</evidence>
<evidence type="ECO:0000313" key="7">
    <source>
        <dbReference type="EMBL" id="NMF92670.1"/>
    </source>
</evidence>
<dbReference type="Pfam" id="PF00535">
    <property type="entry name" value="Glycos_transf_2"/>
    <property type="match status" value="1"/>
</dbReference>
<dbReference type="Proteomes" id="UP000601990">
    <property type="component" value="Unassembled WGS sequence"/>
</dbReference>
<evidence type="ECO:0000259" key="6">
    <source>
        <dbReference type="Pfam" id="PF00535"/>
    </source>
</evidence>
<dbReference type="InterPro" id="IPR029044">
    <property type="entry name" value="Nucleotide-diphossugar_trans"/>
</dbReference>
<keyword evidence="2" id="KW-1003">Cell membrane</keyword>
<keyword evidence="8" id="KW-1185">Reference proteome</keyword>
<accession>A0ABX1N105</accession>
<reference evidence="7" key="1">
    <citation type="submission" date="2019-12" db="EMBL/GenBank/DDBJ databases">
        <title>Comparative genomics gives insights into the taxonomy of the Azoarcus-Aromatoleum group and reveals separate origins of nif in the plant-associated Azoarcus and non-plant-associated Aromatoleum sub-groups.</title>
        <authorList>
            <person name="Lafos M."/>
            <person name="Maluk M."/>
            <person name="Batista M."/>
            <person name="Junghare M."/>
            <person name="Carmona M."/>
            <person name="Faoro H."/>
            <person name="Cruz L.M."/>
            <person name="Battistoni F."/>
            <person name="De Souza E."/>
            <person name="Pedrosa F."/>
            <person name="Chen W.-M."/>
            <person name="Poole P.S."/>
            <person name="Dixon R.A."/>
            <person name="James E.K."/>
        </authorList>
    </citation>
    <scope>NUCLEOTIDE SEQUENCE</scope>
    <source>
        <strain evidence="7">U120</strain>
    </source>
</reference>
<evidence type="ECO:0000256" key="3">
    <source>
        <dbReference type="ARBA" id="ARBA00022676"/>
    </source>
</evidence>
<dbReference type="InterPro" id="IPR001173">
    <property type="entry name" value="Glyco_trans_2-like"/>
</dbReference>
<keyword evidence="3" id="KW-0328">Glycosyltransferase</keyword>
<evidence type="ECO:0000256" key="1">
    <source>
        <dbReference type="ARBA" id="ARBA00004236"/>
    </source>
</evidence>
<proteinExistence type="predicted"/>
<dbReference type="PANTHER" id="PTHR43646:SF2">
    <property type="entry name" value="GLYCOSYLTRANSFERASE 2-LIKE DOMAIN-CONTAINING PROTEIN"/>
    <property type="match status" value="1"/>
</dbReference>